<dbReference type="OrthoDB" id="9781930at2"/>
<protein>
    <submittedName>
        <fullName evidence="12">Peptidase M48</fullName>
    </submittedName>
</protein>
<gene>
    <name evidence="12" type="ORF">IJ22_13570</name>
</gene>
<feature type="transmembrane region" description="Helical" evidence="9">
    <location>
        <begin position="178"/>
        <end position="200"/>
    </location>
</feature>
<keyword evidence="1 8" id="KW-0645">Protease</keyword>
<dbReference type="PATRIC" id="fig|162209.4.peg.1436"/>
<dbReference type="GO" id="GO:0004222">
    <property type="term" value="F:metalloendopeptidase activity"/>
    <property type="evidence" value="ECO:0007669"/>
    <property type="project" value="InterPro"/>
</dbReference>
<feature type="transmembrane region" description="Helical" evidence="9">
    <location>
        <begin position="66"/>
        <end position="85"/>
    </location>
</feature>
<evidence type="ECO:0000256" key="9">
    <source>
        <dbReference type="SAM" id="Phobius"/>
    </source>
</evidence>
<dbReference type="FunFam" id="3.30.2010.10:FF:000010">
    <property type="entry name" value="M48 family peptidase"/>
    <property type="match status" value="1"/>
</dbReference>
<dbReference type="STRING" id="162209.IJ22_13570"/>
<feature type="transmembrane region" description="Helical" evidence="9">
    <location>
        <begin position="106"/>
        <end position="131"/>
    </location>
</feature>
<dbReference type="RefSeq" id="WP_062408053.1">
    <property type="nucleotide sequence ID" value="NZ_CP013652.1"/>
</dbReference>
<name>A0A0U2W2J8_9BACL</name>
<organism evidence="12 13">
    <name type="scientific">Paenibacillus naphthalenovorans</name>
    <dbReference type="NCBI Taxonomy" id="162209"/>
    <lineage>
        <taxon>Bacteria</taxon>
        <taxon>Bacillati</taxon>
        <taxon>Bacillota</taxon>
        <taxon>Bacilli</taxon>
        <taxon>Bacillales</taxon>
        <taxon>Paenibacillaceae</taxon>
        <taxon>Paenibacillus</taxon>
    </lineage>
</organism>
<evidence type="ECO:0000259" key="10">
    <source>
        <dbReference type="Pfam" id="PF01435"/>
    </source>
</evidence>
<dbReference type="Proteomes" id="UP000061660">
    <property type="component" value="Chromosome"/>
</dbReference>
<evidence type="ECO:0000256" key="3">
    <source>
        <dbReference type="ARBA" id="ARBA00022801"/>
    </source>
</evidence>
<keyword evidence="4 7" id="KW-0862">Zinc</keyword>
<reference evidence="12 13" key="2">
    <citation type="journal article" date="2016" name="Genome Announc.">
        <title>Complete Genome Sequences of Two Interactive Moderate Thermophiles, Paenibacillus napthalenovorans 32O-Y and Paenibacillus sp. 32O-W.</title>
        <authorList>
            <person name="Butler R.R.III."/>
            <person name="Wang J."/>
            <person name="Stark B.C."/>
            <person name="Pombert J.F."/>
        </authorList>
    </citation>
    <scope>NUCLEOTIDE SEQUENCE [LARGE SCALE GENOMIC DNA]</scope>
    <source>
        <strain evidence="12 13">32O-Y</strain>
    </source>
</reference>
<dbReference type="GO" id="GO:0071586">
    <property type="term" value="P:CAAX-box protein processing"/>
    <property type="evidence" value="ECO:0007669"/>
    <property type="project" value="InterPro"/>
</dbReference>
<keyword evidence="5 8" id="KW-0482">Metalloprotease</keyword>
<dbReference type="GO" id="GO:0046872">
    <property type="term" value="F:metal ion binding"/>
    <property type="evidence" value="ECO:0007669"/>
    <property type="project" value="UniProtKB-KW"/>
</dbReference>
<evidence type="ECO:0000313" key="12">
    <source>
        <dbReference type="EMBL" id="ALS21733.1"/>
    </source>
</evidence>
<evidence type="ECO:0000256" key="7">
    <source>
        <dbReference type="PIRSR" id="PIRSR627057-2"/>
    </source>
</evidence>
<feature type="binding site" evidence="7">
    <location>
        <position position="283"/>
    </location>
    <ligand>
        <name>Zn(2+)</name>
        <dbReference type="ChEBI" id="CHEBI:29105"/>
        <note>catalytic</note>
    </ligand>
</feature>
<dbReference type="PANTHER" id="PTHR10120">
    <property type="entry name" value="CAAX PRENYL PROTEASE 1"/>
    <property type="match status" value="1"/>
</dbReference>
<keyword evidence="2 7" id="KW-0479">Metal-binding</keyword>
<feature type="binding site" evidence="7">
    <location>
        <position position="359"/>
    </location>
    <ligand>
        <name>Zn(2+)</name>
        <dbReference type="ChEBI" id="CHEBI:29105"/>
        <note>catalytic</note>
    </ligand>
</feature>
<evidence type="ECO:0000256" key="1">
    <source>
        <dbReference type="ARBA" id="ARBA00022670"/>
    </source>
</evidence>
<feature type="binding site" evidence="7">
    <location>
        <position position="279"/>
    </location>
    <ligand>
        <name>Zn(2+)</name>
        <dbReference type="ChEBI" id="CHEBI:29105"/>
        <note>catalytic</note>
    </ligand>
</feature>
<reference evidence="13" key="1">
    <citation type="submission" date="2015-12" db="EMBL/GenBank/DDBJ databases">
        <title>Complete genome sequences of two moderately thermophilic Paenibacillus species.</title>
        <authorList>
            <person name="Butler R.III."/>
            <person name="Wang J."/>
            <person name="Stark B.C."/>
            <person name="Pombert J.-F."/>
        </authorList>
    </citation>
    <scope>NUCLEOTIDE SEQUENCE [LARGE SCALE GENOMIC DNA]</scope>
    <source>
        <strain evidence="13">32O-Y</strain>
    </source>
</reference>
<evidence type="ECO:0000256" key="2">
    <source>
        <dbReference type="ARBA" id="ARBA00022723"/>
    </source>
</evidence>
<dbReference type="Pfam" id="PF16491">
    <property type="entry name" value="Peptidase_M48_N"/>
    <property type="match status" value="1"/>
</dbReference>
<accession>A0A0U2W2J8</accession>
<dbReference type="KEGG" id="pnp:IJ22_13570"/>
<dbReference type="Pfam" id="PF01435">
    <property type="entry name" value="Peptidase_M48"/>
    <property type="match status" value="1"/>
</dbReference>
<feature type="active site" evidence="6">
    <location>
        <position position="280"/>
    </location>
</feature>
<keyword evidence="9" id="KW-0812">Transmembrane</keyword>
<evidence type="ECO:0000256" key="8">
    <source>
        <dbReference type="RuleBase" id="RU003983"/>
    </source>
</evidence>
<dbReference type="CDD" id="cd07343">
    <property type="entry name" value="M48A_Zmpste24p_like"/>
    <property type="match status" value="1"/>
</dbReference>
<dbReference type="InterPro" id="IPR032456">
    <property type="entry name" value="Peptidase_M48_N"/>
</dbReference>
<keyword evidence="3 8" id="KW-0378">Hydrolase</keyword>
<evidence type="ECO:0000256" key="4">
    <source>
        <dbReference type="ARBA" id="ARBA00022833"/>
    </source>
</evidence>
<feature type="transmembrane region" description="Helical" evidence="9">
    <location>
        <begin position="7"/>
        <end position="28"/>
    </location>
</feature>
<feature type="domain" description="CAAX prenyl protease 1 N-terminal" evidence="11">
    <location>
        <begin position="46"/>
        <end position="205"/>
    </location>
</feature>
<dbReference type="InterPro" id="IPR001915">
    <property type="entry name" value="Peptidase_M48"/>
</dbReference>
<dbReference type="Gene3D" id="3.30.2010.10">
    <property type="entry name" value="Metalloproteases ('zincins'), catalytic domain"/>
    <property type="match status" value="1"/>
</dbReference>
<dbReference type="EMBL" id="CP013652">
    <property type="protein sequence ID" value="ALS21733.1"/>
    <property type="molecule type" value="Genomic_DNA"/>
</dbReference>
<proteinExistence type="inferred from homology"/>
<evidence type="ECO:0000313" key="13">
    <source>
        <dbReference type="Proteomes" id="UP000061660"/>
    </source>
</evidence>
<dbReference type="AlphaFoldDB" id="A0A0U2W2J8"/>
<evidence type="ECO:0000256" key="6">
    <source>
        <dbReference type="PIRSR" id="PIRSR627057-1"/>
    </source>
</evidence>
<dbReference type="InterPro" id="IPR027057">
    <property type="entry name" value="CAXX_Prtase_1"/>
</dbReference>
<keyword evidence="9" id="KW-1133">Transmembrane helix</keyword>
<evidence type="ECO:0000256" key="5">
    <source>
        <dbReference type="ARBA" id="ARBA00023049"/>
    </source>
</evidence>
<comment type="cofactor">
    <cofactor evidence="7 8">
        <name>Zn(2+)</name>
        <dbReference type="ChEBI" id="CHEBI:29105"/>
    </cofactor>
    <text evidence="7 8">Binds 1 zinc ion per subunit.</text>
</comment>
<keyword evidence="13" id="KW-1185">Reference proteome</keyword>
<feature type="domain" description="Peptidase M48" evidence="10">
    <location>
        <begin position="211"/>
        <end position="414"/>
    </location>
</feature>
<feature type="active site" description="Proton donor" evidence="6">
    <location>
        <position position="363"/>
    </location>
</feature>
<evidence type="ECO:0000259" key="11">
    <source>
        <dbReference type="Pfam" id="PF16491"/>
    </source>
</evidence>
<feature type="transmembrane region" description="Helical" evidence="9">
    <location>
        <begin position="151"/>
        <end position="171"/>
    </location>
</feature>
<sequence>MAFKSRFLTIYFGLFALYAILIGIYLWLTSGDQIPDALKGTAADPATFLTETQLQQSEVYSVLRNWLFFIGYPWEWAIYLVLLFTGTAARWQEKLANTAMPGYVRFPVFVLWLSIVSFAALLPLRLAGYALARYYGVSTQAVWSWIRDNAVSFSIHYVMLALVSSVAFFFIRRGGRWWLKLWLLSVPFILFLMYIQPVVIDPLYNEFNRLSNPQLEQKILALADKADIPAHRVYEVKVSEKTNALNAYVNGIGSSLRIVLWDTTLQRLDENEILLIMAHEMGHYAMHHLEWSALGSVASSFFLLWIGSMLYKAMIQRWGSRWGIRKAGDAAALPVLLLIISLLSFAFSPAANFISRQAERSADEYAIRLIGSTEGAVTMYQKLAAASLSEMNPPLLVKLFRSTHPSLMERIAGVRIHEERK</sequence>
<keyword evidence="9" id="KW-0472">Membrane</keyword>
<feature type="transmembrane region" description="Helical" evidence="9">
    <location>
        <begin position="291"/>
        <end position="311"/>
    </location>
</feature>
<comment type="similarity">
    <text evidence="8">Belongs to the peptidase M48 family.</text>
</comment>
<feature type="transmembrane region" description="Helical" evidence="9">
    <location>
        <begin position="331"/>
        <end position="351"/>
    </location>
</feature>